<dbReference type="Proteomes" id="UP001141552">
    <property type="component" value="Unassembled WGS sequence"/>
</dbReference>
<dbReference type="PANTHER" id="PTHR46371">
    <property type="entry name" value="OS04G0464100 PROTEIN"/>
    <property type="match status" value="1"/>
</dbReference>
<dbReference type="OrthoDB" id="851243at2759"/>
<comment type="caution">
    <text evidence="2">The sequence shown here is derived from an EMBL/GenBank/DDBJ whole genome shotgun (WGS) entry which is preliminary data.</text>
</comment>
<evidence type="ECO:0008006" key="4">
    <source>
        <dbReference type="Google" id="ProtNLM"/>
    </source>
</evidence>
<feature type="non-terminal residue" evidence="2">
    <location>
        <position position="1"/>
    </location>
</feature>
<dbReference type="InterPro" id="IPR044296">
    <property type="entry name" value="HIPP46"/>
</dbReference>
<dbReference type="AlphaFoldDB" id="A0A9Q0G6M9"/>
<evidence type="ECO:0000313" key="2">
    <source>
        <dbReference type="EMBL" id="KAJ4843410.1"/>
    </source>
</evidence>
<gene>
    <name evidence="2" type="ORF">Tsubulata_030355</name>
</gene>
<proteinExistence type="predicted"/>
<organism evidence="2 3">
    <name type="scientific">Turnera subulata</name>
    <dbReference type="NCBI Taxonomy" id="218843"/>
    <lineage>
        <taxon>Eukaryota</taxon>
        <taxon>Viridiplantae</taxon>
        <taxon>Streptophyta</taxon>
        <taxon>Embryophyta</taxon>
        <taxon>Tracheophyta</taxon>
        <taxon>Spermatophyta</taxon>
        <taxon>Magnoliopsida</taxon>
        <taxon>eudicotyledons</taxon>
        <taxon>Gunneridae</taxon>
        <taxon>Pentapetalae</taxon>
        <taxon>rosids</taxon>
        <taxon>fabids</taxon>
        <taxon>Malpighiales</taxon>
        <taxon>Passifloraceae</taxon>
        <taxon>Turnera</taxon>
    </lineage>
</organism>
<dbReference type="EMBL" id="JAKUCV010002241">
    <property type="protein sequence ID" value="KAJ4843410.1"/>
    <property type="molecule type" value="Genomic_DNA"/>
</dbReference>
<dbReference type="Gene3D" id="3.30.70.100">
    <property type="match status" value="1"/>
</dbReference>
<evidence type="ECO:0000313" key="3">
    <source>
        <dbReference type="Proteomes" id="UP001141552"/>
    </source>
</evidence>
<feature type="signal peptide" evidence="1">
    <location>
        <begin position="1"/>
        <end position="19"/>
    </location>
</feature>
<name>A0A9Q0G6M9_9ROSI</name>
<reference evidence="2" key="1">
    <citation type="submission" date="2022-02" db="EMBL/GenBank/DDBJ databases">
        <authorList>
            <person name="Henning P.M."/>
            <person name="McCubbin A.G."/>
            <person name="Shore J.S."/>
        </authorList>
    </citation>
    <scope>NUCLEOTIDE SEQUENCE</scope>
    <source>
        <strain evidence="2">F60SS</strain>
        <tissue evidence="2">Leaves</tissue>
    </source>
</reference>
<evidence type="ECO:0000256" key="1">
    <source>
        <dbReference type="SAM" id="SignalP"/>
    </source>
</evidence>
<sequence>LRPKLDLCFFFWFCMLLQQKFIIKVSMNGLKSRSRAMKIVVSLSGVESATLVGEDKTQIEVVGDGVDPVEITNLLRKRMAGRTNCLVRRDGTGYAELIKVEVVKNEEDQGGKEEDQKKGSSSETMVRPLVWQHGFSSTTPQYIYVEPPYSPCSIL</sequence>
<reference evidence="2" key="2">
    <citation type="journal article" date="2023" name="Plants (Basel)">
        <title>Annotation of the Turnera subulata (Passifloraceae) Draft Genome Reveals the S-Locus Evolved after the Divergence of Turneroideae from Passifloroideae in a Stepwise Manner.</title>
        <authorList>
            <person name="Henning P.M."/>
            <person name="Roalson E.H."/>
            <person name="Mir W."/>
            <person name="McCubbin A.G."/>
            <person name="Shore J.S."/>
        </authorList>
    </citation>
    <scope>NUCLEOTIDE SEQUENCE</scope>
    <source>
        <strain evidence="2">F60SS</strain>
    </source>
</reference>
<keyword evidence="3" id="KW-1185">Reference proteome</keyword>
<accession>A0A9Q0G6M9</accession>
<feature type="chain" id="PRO_5040430044" description="HMA domain-containing protein" evidence="1">
    <location>
        <begin position="20"/>
        <end position="155"/>
    </location>
</feature>
<keyword evidence="1" id="KW-0732">Signal</keyword>
<protein>
    <recommendedName>
        <fullName evidence="4">HMA domain-containing protein</fullName>
    </recommendedName>
</protein>